<keyword evidence="2" id="KW-1185">Reference proteome</keyword>
<dbReference type="EMBL" id="CM023481">
    <property type="protein sequence ID" value="KAH6946237.1"/>
    <property type="molecule type" value="Genomic_DNA"/>
</dbReference>
<evidence type="ECO:0000313" key="1">
    <source>
        <dbReference type="EMBL" id="KAH6946237.1"/>
    </source>
</evidence>
<comment type="caution">
    <text evidence="1">The sequence shown here is derived from an EMBL/GenBank/DDBJ whole genome shotgun (WGS) entry which is preliminary data.</text>
</comment>
<protein>
    <submittedName>
        <fullName evidence="1">Uncharacterized protein</fullName>
    </submittedName>
</protein>
<organism evidence="1 2">
    <name type="scientific">Hyalomma asiaticum</name>
    <name type="common">Tick</name>
    <dbReference type="NCBI Taxonomy" id="266040"/>
    <lineage>
        <taxon>Eukaryota</taxon>
        <taxon>Metazoa</taxon>
        <taxon>Ecdysozoa</taxon>
        <taxon>Arthropoda</taxon>
        <taxon>Chelicerata</taxon>
        <taxon>Arachnida</taxon>
        <taxon>Acari</taxon>
        <taxon>Parasitiformes</taxon>
        <taxon>Ixodida</taxon>
        <taxon>Ixodoidea</taxon>
        <taxon>Ixodidae</taxon>
        <taxon>Hyalomminae</taxon>
        <taxon>Hyalomma</taxon>
    </lineage>
</organism>
<evidence type="ECO:0000313" key="2">
    <source>
        <dbReference type="Proteomes" id="UP000821845"/>
    </source>
</evidence>
<accession>A0ACB7TLJ2</accession>
<reference evidence="1" key="1">
    <citation type="submission" date="2020-05" db="EMBL/GenBank/DDBJ databases">
        <title>Large-scale comparative analyses of tick genomes elucidate their genetic diversity and vector capacities.</title>
        <authorList>
            <person name="Jia N."/>
            <person name="Wang J."/>
            <person name="Shi W."/>
            <person name="Du L."/>
            <person name="Sun Y."/>
            <person name="Zhan W."/>
            <person name="Jiang J."/>
            <person name="Wang Q."/>
            <person name="Zhang B."/>
            <person name="Ji P."/>
            <person name="Sakyi L.B."/>
            <person name="Cui X."/>
            <person name="Yuan T."/>
            <person name="Jiang B."/>
            <person name="Yang W."/>
            <person name="Lam T.T.-Y."/>
            <person name="Chang Q."/>
            <person name="Ding S."/>
            <person name="Wang X."/>
            <person name="Zhu J."/>
            <person name="Ruan X."/>
            <person name="Zhao L."/>
            <person name="Wei J."/>
            <person name="Que T."/>
            <person name="Du C."/>
            <person name="Cheng J."/>
            <person name="Dai P."/>
            <person name="Han X."/>
            <person name="Huang E."/>
            <person name="Gao Y."/>
            <person name="Liu J."/>
            <person name="Shao H."/>
            <person name="Ye R."/>
            <person name="Li L."/>
            <person name="Wei W."/>
            <person name="Wang X."/>
            <person name="Wang C."/>
            <person name="Yang T."/>
            <person name="Huo Q."/>
            <person name="Li W."/>
            <person name="Guo W."/>
            <person name="Chen H."/>
            <person name="Zhou L."/>
            <person name="Ni X."/>
            <person name="Tian J."/>
            <person name="Zhou Y."/>
            <person name="Sheng Y."/>
            <person name="Liu T."/>
            <person name="Pan Y."/>
            <person name="Xia L."/>
            <person name="Li J."/>
            <person name="Zhao F."/>
            <person name="Cao W."/>
        </authorList>
    </citation>
    <scope>NUCLEOTIDE SEQUENCE</scope>
    <source>
        <strain evidence="1">Hyas-2018</strain>
    </source>
</reference>
<name>A0ACB7TLJ2_HYAAI</name>
<gene>
    <name evidence="1" type="ORF">HPB50_012335</name>
</gene>
<proteinExistence type="predicted"/>
<dbReference type="Proteomes" id="UP000821845">
    <property type="component" value="Chromosome 1"/>
</dbReference>
<sequence length="324" mass="35717">MDCTPATSTSTGERYFFSLWPYGDRAYLRALYKKFACPKVHLMAAIMKSAPADRWDCGHWRMWGNMAGKVCSVLGYRVSPKKLESFFWDVIAQGTDVDEVNERLDKLIYGASGACSAGDESSGAPGKATERRQKPRRARITMRASARRESNDTERAATCTPSPSAPPEDQARLLSERAASSESVKVRRISFVSDSDVASLPELLPSHVSSVADTFEPREAFEQDAPSSDEQRVDDPARCDIDDATASRGSMRPDAQVYHDVNRETAKHADQAVQCSPASADKALQCDVGPSGVADMMRREHLLRMEVLQLRMEVLMKTPGPPPP</sequence>